<comment type="caution">
    <text evidence="3">The sequence shown here is derived from an EMBL/GenBank/DDBJ whole genome shotgun (WGS) entry which is preliminary data.</text>
</comment>
<keyword evidence="2" id="KW-1133">Transmembrane helix</keyword>
<feature type="transmembrane region" description="Helical" evidence="2">
    <location>
        <begin position="6"/>
        <end position="30"/>
    </location>
</feature>
<accession>A0ABV8PDS9</accession>
<gene>
    <name evidence="3" type="ORF">ACFOWA_14755</name>
</gene>
<dbReference type="RefSeq" id="WP_378986445.1">
    <property type="nucleotide sequence ID" value="NZ_JBHSBW010000013.1"/>
</dbReference>
<sequence>MLEQFTWQQFLVAAFVLSLVWYLAIFLLYYRQKASGFFLQKPKEKPPEKLHKEWEAELEDEPEPKEEEPGTLMGRSVEPEGVSMVAMDGVHFAERSPDAHKDDQLGLVPDVLEELKVAFRDLENKDGGKTHFFPLIQRIKEKYPKIAASDNLEDLNRYIRDNAPFLLTDEELEDLWD</sequence>
<feature type="compositionally biased region" description="Acidic residues" evidence="1">
    <location>
        <begin position="56"/>
        <end position="66"/>
    </location>
</feature>
<dbReference type="EMBL" id="JBHSBW010000013">
    <property type="protein sequence ID" value="MFC4212457.1"/>
    <property type="molecule type" value="Genomic_DNA"/>
</dbReference>
<proteinExistence type="predicted"/>
<dbReference type="Proteomes" id="UP001595789">
    <property type="component" value="Unassembled WGS sequence"/>
</dbReference>
<evidence type="ECO:0000313" key="4">
    <source>
        <dbReference type="Proteomes" id="UP001595789"/>
    </source>
</evidence>
<evidence type="ECO:0000313" key="3">
    <source>
        <dbReference type="EMBL" id="MFC4212457.1"/>
    </source>
</evidence>
<reference evidence="4" key="1">
    <citation type="journal article" date="2019" name="Int. J. Syst. Evol. Microbiol.">
        <title>The Global Catalogue of Microorganisms (GCM) 10K type strain sequencing project: providing services to taxonomists for standard genome sequencing and annotation.</title>
        <authorList>
            <consortium name="The Broad Institute Genomics Platform"/>
            <consortium name="The Broad Institute Genome Sequencing Center for Infectious Disease"/>
            <person name="Wu L."/>
            <person name="Ma J."/>
        </authorList>
    </citation>
    <scope>NUCLEOTIDE SEQUENCE [LARGE SCALE GENOMIC DNA]</scope>
    <source>
        <strain evidence="4">CCM 8691</strain>
    </source>
</reference>
<keyword evidence="4" id="KW-1185">Reference proteome</keyword>
<organism evidence="3 4">
    <name type="scientific">Pedobacter lithocola</name>
    <dbReference type="NCBI Taxonomy" id="1908239"/>
    <lineage>
        <taxon>Bacteria</taxon>
        <taxon>Pseudomonadati</taxon>
        <taxon>Bacteroidota</taxon>
        <taxon>Sphingobacteriia</taxon>
        <taxon>Sphingobacteriales</taxon>
        <taxon>Sphingobacteriaceae</taxon>
        <taxon>Pedobacter</taxon>
    </lineage>
</organism>
<feature type="compositionally biased region" description="Basic and acidic residues" evidence="1">
    <location>
        <begin position="46"/>
        <end position="55"/>
    </location>
</feature>
<keyword evidence="2" id="KW-0812">Transmembrane</keyword>
<keyword evidence="2" id="KW-0472">Membrane</keyword>
<evidence type="ECO:0000256" key="2">
    <source>
        <dbReference type="SAM" id="Phobius"/>
    </source>
</evidence>
<protein>
    <submittedName>
        <fullName evidence="3">Uncharacterized protein</fullName>
    </submittedName>
</protein>
<evidence type="ECO:0000256" key="1">
    <source>
        <dbReference type="SAM" id="MobiDB-lite"/>
    </source>
</evidence>
<feature type="region of interest" description="Disordered" evidence="1">
    <location>
        <begin position="46"/>
        <end position="78"/>
    </location>
</feature>
<name>A0ABV8PDS9_9SPHI</name>